<reference evidence="6 7" key="1">
    <citation type="journal article" date="2020" name="Mol. Plant">
        <title>The Chromosome-Based Rubber Tree Genome Provides New Insights into Spurge Genome Evolution and Rubber Biosynthesis.</title>
        <authorList>
            <person name="Liu J."/>
            <person name="Shi C."/>
            <person name="Shi C.C."/>
            <person name="Li W."/>
            <person name="Zhang Q.J."/>
            <person name="Zhang Y."/>
            <person name="Li K."/>
            <person name="Lu H.F."/>
            <person name="Shi C."/>
            <person name="Zhu S.T."/>
            <person name="Xiao Z.Y."/>
            <person name="Nan H."/>
            <person name="Yue Y."/>
            <person name="Zhu X.G."/>
            <person name="Wu Y."/>
            <person name="Hong X.N."/>
            <person name="Fan G.Y."/>
            <person name="Tong Y."/>
            <person name="Zhang D."/>
            <person name="Mao C.L."/>
            <person name="Liu Y.L."/>
            <person name="Hao S.J."/>
            <person name="Liu W.Q."/>
            <person name="Lv M.Q."/>
            <person name="Zhang H.B."/>
            <person name="Liu Y."/>
            <person name="Hu-Tang G.R."/>
            <person name="Wang J.P."/>
            <person name="Wang J.H."/>
            <person name="Sun Y.H."/>
            <person name="Ni S.B."/>
            <person name="Chen W.B."/>
            <person name="Zhang X.C."/>
            <person name="Jiao Y.N."/>
            <person name="Eichler E.E."/>
            <person name="Li G.H."/>
            <person name="Liu X."/>
            <person name="Gao L.Z."/>
        </authorList>
    </citation>
    <scope>NUCLEOTIDE SEQUENCE [LARGE SCALE GENOMIC DNA]</scope>
    <source>
        <strain evidence="7">cv. GT1</strain>
        <tissue evidence="6">Leaf</tissue>
    </source>
</reference>
<gene>
    <name evidence="4" type="primary">EFTS</name>
    <name evidence="6" type="ORF">GH714_042769</name>
</gene>
<dbReference type="PANTHER" id="PTHR11741">
    <property type="entry name" value="ELONGATION FACTOR TS"/>
    <property type="match status" value="1"/>
</dbReference>
<dbReference type="FunFam" id="1.10.286.20:FF:000001">
    <property type="entry name" value="Elongation factor Ts"/>
    <property type="match status" value="1"/>
</dbReference>
<dbReference type="SUPFAM" id="SSF46934">
    <property type="entry name" value="UBA-like"/>
    <property type="match status" value="1"/>
</dbReference>
<dbReference type="GO" id="GO:0003746">
    <property type="term" value="F:translation elongation factor activity"/>
    <property type="evidence" value="ECO:0007669"/>
    <property type="project" value="UniProtKB-UniRule"/>
</dbReference>
<dbReference type="InterPro" id="IPR018101">
    <property type="entry name" value="Transl_elong_Ts_CS"/>
</dbReference>
<evidence type="ECO:0000313" key="6">
    <source>
        <dbReference type="EMBL" id="KAF2281945.1"/>
    </source>
</evidence>
<dbReference type="Gene3D" id="3.40.1230.10">
    <property type="entry name" value="MTH938-like"/>
    <property type="match status" value="1"/>
</dbReference>
<dbReference type="GO" id="GO:0005739">
    <property type="term" value="C:mitochondrion"/>
    <property type="evidence" value="ECO:0007669"/>
    <property type="project" value="UniProtKB-SubCell"/>
</dbReference>
<dbReference type="PANTHER" id="PTHR11741:SF0">
    <property type="entry name" value="ELONGATION FACTOR TS, MITOCHONDRIAL"/>
    <property type="match status" value="1"/>
</dbReference>
<dbReference type="InterPro" id="IPR014039">
    <property type="entry name" value="Transl_elong_EFTs/EF1B_dimer"/>
</dbReference>
<comment type="subcellular location">
    <subcellularLocation>
        <location evidence="4">Mitochondrion</location>
    </subcellularLocation>
</comment>
<evidence type="ECO:0000259" key="5">
    <source>
        <dbReference type="Pfam" id="PF00889"/>
    </source>
</evidence>
<name>A0A6A6K0G3_HEVBR</name>
<evidence type="ECO:0000256" key="2">
    <source>
        <dbReference type="ARBA" id="ARBA00022768"/>
    </source>
</evidence>
<dbReference type="NCBIfam" id="TIGR00116">
    <property type="entry name" value="tsf"/>
    <property type="match status" value="1"/>
</dbReference>
<dbReference type="InterPro" id="IPR007523">
    <property type="entry name" value="NDUFAF3/AAMDC"/>
</dbReference>
<dbReference type="CDD" id="cd14275">
    <property type="entry name" value="UBA_EF-Ts"/>
    <property type="match status" value="1"/>
</dbReference>
<dbReference type="InterPro" id="IPR009060">
    <property type="entry name" value="UBA-like_sf"/>
</dbReference>
<dbReference type="InterPro" id="IPR036402">
    <property type="entry name" value="EF-Ts_dimer_sf"/>
</dbReference>
<evidence type="ECO:0000256" key="3">
    <source>
        <dbReference type="ARBA" id="ARBA00022917"/>
    </source>
</evidence>
<sequence>MKIGVEAIRELRQITGAGLGDCKEALETCSGDMEKAKVYLREKGLSKAYKKSHRDTADGLVAVRVEGNKGAILKLGSETDFVARNEKFRSLAAKLVGSLLKYGAEDLSNFSESFYDGGSGVSVADEVVNAAAVLGEHVVLSGIGFLELGGSGVVGSYIHGAVDEGIGRAGALVALEANTTKTEALLEFARQLAMHIVAAKPESISVETLSSDIIERERAIVAKQVEALGKPESVVSKIVDGRMQKFFEDMVLLEQAFIMDGSTKIRDLLHKKGQDLGCEVRIVAYRLFSGAVYRGPSVVFPHRVVALPHQLELSGGAEAVLSYVQGNFRMVPIGVGRGFERFSRVLSSRLQRSSVRHEVMSITAACDTYNVLLHESEHVCAILLLPL</sequence>
<comment type="similarity">
    <text evidence="1 4">Belongs to the EF-Ts family.</text>
</comment>
<evidence type="ECO:0000313" key="7">
    <source>
        <dbReference type="Proteomes" id="UP000467840"/>
    </source>
</evidence>
<dbReference type="PROSITE" id="PS01126">
    <property type="entry name" value="EF_TS_1"/>
    <property type="match status" value="1"/>
</dbReference>
<dbReference type="Proteomes" id="UP000467840">
    <property type="component" value="Unassembled WGS sequence"/>
</dbReference>
<evidence type="ECO:0000256" key="1">
    <source>
        <dbReference type="ARBA" id="ARBA00005532"/>
    </source>
</evidence>
<keyword evidence="4" id="KW-0496">Mitochondrion</keyword>
<dbReference type="Gene3D" id="1.10.8.10">
    <property type="entry name" value="DNA helicase RuvA subunit, C-terminal domain"/>
    <property type="match status" value="1"/>
</dbReference>
<dbReference type="Gene3D" id="3.30.479.20">
    <property type="entry name" value="Elongation factor Ts, dimerisation domain"/>
    <property type="match status" value="2"/>
</dbReference>
<dbReference type="SUPFAM" id="SSF54713">
    <property type="entry name" value="Elongation factor Ts (EF-Ts), dimerisation domain"/>
    <property type="match status" value="2"/>
</dbReference>
<dbReference type="SUPFAM" id="SSF64076">
    <property type="entry name" value="MTH938-like"/>
    <property type="match status" value="1"/>
</dbReference>
<dbReference type="Pfam" id="PF04430">
    <property type="entry name" value="DUF498"/>
    <property type="match status" value="1"/>
</dbReference>
<dbReference type="InterPro" id="IPR036748">
    <property type="entry name" value="MTH938-like_sf"/>
</dbReference>
<dbReference type="GO" id="GO:0070125">
    <property type="term" value="P:mitochondrial translational elongation"/>
    <property type="evidence" value="ECO:0007669"/>
    <property type="project" value="TreeGrafter"/>
</dbReference>
<keyword evidence="2 4" id="KW-0251">Elongation factor</keyword>
<organism evidence="6 7">
    <name type="scientific">Hevea brasiliensis</name>
    <name type="common">Para rubber tree</name>
    <name type="synonym">Siphonia brasiliensis</name>
    <dbReference type="NCBI Taxonomy" id="3981"/>
    <lineage>
        <taxon>Eukaryota</taxon>
        <taxon>Viridiplantae</taxon>
        <taxon>Streptophyta</taxon>
        <taxon>Embryophyta</taxon>
        <taxon>Tracheophyta</taxon>
        <taxon>Spermatophyta</taxon>
        <taxon>Magnoliopsida</taxon>
        <taxon>eudicotyledons</taxon>
        <taxon>Gunneridae</taxon>
        <taxon>Pentapetalae</taxon>
        <taxon>rosids</taxon>
        <taxon>fabids</taxon>
        <taxon>Malpighiales</taxon>
        <taxon>Euphorbiaceae</taxon>
        <taxon>Crotonoideae</taxon>
        <taxon>Micrandreae</taxon>
        <taxon>Hevea</taxon>
    </lineage>
</organism>
<comment type="function">
    <text evidence="4">Associates with the EF-Tu.GDP complex and induces the exchange of GDP to GTP. It remains bound to the aminoacyl-tRNA.EF-Tu.GTP complex up to the GTP hydrolysis stage on the ribosome.</text>
</comment>
<keyword evidence="3 4" id="KW-0648">Protein biosynthesis</keyword>
<proteinExistence type="inferred from homology"/>
<comment type="caution">
    <text evidence="6">The sequence shown here is derived from an EMBL/GenBank/DDBJ whole genome shotgun (WGS) entry which is preliminary data.</text>
</comment>
<evidence type="ECO:0000256" key="4">
    <source>
        <dbReference type="HAMAP-Rule" id="MF_03135"/>
    </source>
</evidence>
<keyword evidence="7" id="KW-1185">Reference proteome</keyword>
<dbReference type="InterPro" id="IPR001816">
    <property type="entry name" value="Transl_elong_EFTs/EF1B"/>
</dbReference>
<dbReference type="AlphaFoldDB" id="A0A6A6K0G3"/>
<dbReference type="Gene3D" id="1.10.286.20">
    <property type="match status" value="1"/>
</dbReference>
<protein>
    <recommendedName>
        <fullName evidence="4">Elongation factor Ts, mitochondrial</fullName>
        <shortName evidence="4">EF-Ts</shortName>
        <shortName evidence="4">EF-TsMt</shortName>
    </recommendedName>
</protein>
<dbReference type="CDD" id="cd00248">
    <property type="entry name" value="Mth938-like"/>
    <property type="match status" value="1"/>
</dbReference>
<dbReference type="HAMAP" id="MF_00050">
    <property type="entry name" value="EF_Ts"/>
    <property type="match status" value="1"/>
</dbReference>
<dbReference type="Pfam" id="PF00889">
    <property type="entry name" value="EF_TS"/>
    <property type="match status" value="1"/>
</dbReference>
<dbReference type="FunFam" id="1.10.8.10:FF:000001">
    <property type="entry name" value="Elongation factor Ts"/>
    <property type="match status" value="1"/>
</dbReference>
<feature type="domain" description="Translation elongation factor EFTs/EF1B dimerisation" evidence="5">
    <location>
        <begin position="70"/>
        <end position="276"/>
    </location>
</feature>
<accession>A0A6A6K0G3</accession>
<dbReference type="EMBL" id="JAAGAX010000511">
    <property type="protein sequence ID" value="KAF2281945.1"/>
    <property type="molecule type" value="Genomic_DNA"/>
</dbReference>